<organism evidence="4 5">
    <name type="scientific">Trinickia fusca</name>
    <dbReference type="NCBI Taxonomy" id="2419777"/>
    <lineage>
        <taxon>Bacteria</taxon>
        <taxon>Pseudomonadati</taxon>
        <taxon>Pseudomonadota</taxon>
        <taxon>Betaproteobacteria</taxon>
        <taxon>Burkholderiales</taxon>
        <taxon>Burkholderiaceae</taxon>
        <taxon>Trinickia</taxon>
    </lineage>
</organism>
<keyword evidence="5" id="KW-1185">Reference proteome</keyword>
<sequence length="101" mass="11586">MLWRNFSVATYKELLARKQELDAEIENARRAEAQEALDNVRDTIAAFGFTPDQVFGARRKSKALGNAPRFRHPDTGETWGGRGPRPRWLKGKDPEQFRVSE</sequence>
<dbReference type="SUPFAM" id="SSF81273">
    <property type="entry name" value="H-NS histone-like proteins"/>
    <property type="match status" value="1"/>
</dbReference>
<dbReference type="InterPro" id="IPR027444">
    <property type="entry name" value="H-NS_C_dom"/>
</dbReference>
<evidence type="ECO:0000256" key="2">
    <source>
        <dbReference type="SAM" id="MobiDB-lite"/>
    </source>
</evidence>
<dbReference type="GO" id="GO:0003677">
    <property type="term" value="F:DNA binding"/>
    <property type="evidence" value="ECO:0007669"/>
    <property type="project" value="InterPro"/>
</dbReference>
<evidence type="ECO:0000259" key="3">
    <source>
        <dbReference type="Pfam" id="PF00816"/>
    </source>
</evidence>
<feature type="coiled-coil region" evidence="1">
    <location>
        <begin position="11"/>
        <end position="43"/>
    </location>
</feature>
<dbReference type="Gene3D" id="4.10.430.30">
    <property type="match status" value="1"/>
</dbReference>
<evidence type="ECO:0000313" key="4">
    <source>
        <dbReference type="EMBL" id="RKP44110.1"/>
    </source>
</evidence>
<feature type="compositionally biased region" description="Basic and acidic residues" evidence="2">
    <location>
        <begin position="90"/>
        <end position="101"/>
    </location>
</feature>
<feature type="domain" description="DNA-binding protein H-NS-like C-terminal" evidence="3">
    <location>
        <begin position="68"/>
        <end position="99"/>
    </location>
</feature>
<protein>
    <submittedName>
        <fullName evidence="4">H-NS histone family protein</fullName>
    </submittedName>
</protein>
<comment type="caution">
    <text evidence="4">The sequence shown here is derived from an EMBL/GenBank/DDBJ whole genome shotgun (WGS) entry which is preliminary data.</text>
</comment>
<proteinExistence type="predicted"/>
<dbReference type="Proteomes" id="UP000280434">
    <property type="component" value="Unassembled WGS sequence"/>
</dbReference>
<accession>A0A494X1B6</accession>
<keyword evidence="1" id="KW-0175">Coiled coil</keyword>
<reference evidence="4 5" key="1">
    <citation type="submission" date="2018-10" db="EMBL/GenBank/DDBJ databases">
        <title>Paraburkholderia sp. 7MK8-2, isolated from soil.</title>
        <authorList>
            <person name="Gao Z.-H."/>
            <person name="Qiu L.-H."/>
        </authorList>
    </citation>
    <scope>NUCLEOTIDE SEQUENCE [LARGE SCALE GENOMIC DNA]</scope>
    <source>
        <strain evidence="4 5">7MK8-2</strain>
    </source>
</reference>
<dbReference type="EMBL" id="RBZV01000014">
    <property type="protein sequence ID" value="RKP44110.1"/>
    <property type="molecule type" value="Genomic_DNA"/>
</dbReference>
<dbReference type="OrthoDB" id="5297879at2"/>
<evidence type="ECO:0000313" key="5">
    <source>
        <dbReference type="Proteomes" id="UP000280434"/>
    </source>
</evidence>
<evidence type="ECO:0000256" key="1">
    <source>
        <dbReference type="SAM" id="Coils"/>
    </source>
</evidence>
<dbReference type="Pfam" id="PF00816">
    <property type="entry name" value="Histone_HNS"/>
    <property type="match status" value="1"/>
</dbReference>
<name>A0A494X1B6_9BURK</name>
<feature type="region of interest" description="Disordered" evidence="2">
    <location>
        <begin position="60"/>
        <end position="101"/>
    </location>
</feature>
<gene>
    <name evidence="4" type="ORF">D7S89_23125</name>
</gene>
<dbReference type="AlphaFoldDB" id="A0A494X1B6"/>